<dbReference type="RefSeq" id="WP_377576994.1">
    <property type="nucleotide sequence ID" value="NZ_JBHTMP010000068.1"/>
</dbReference>
<accession>A0ABW3YP41</accession>
<sequence length="113" mass="12454">MSTSPRIEHHRPIEYQLTDHRLQDTGFTVSPSSDGRRIEVAGNCPGCGGHTTITWEYGLPYGHKGIFSRQNSAPTGKPTGARTVYCDCGHVHANRPPEAWDQGCGAYWQVELS</sequence>
<evidence type="ECO:0000313" key="2">
    <source>
        <dbReference type="Proteomes" id="UP001597260"/>
    </source>
</evidence>
<organism evidence="1 2">
    <name type="scientific">Micromonospora sonneratiae</name>
    <dbReference type="NCBI Taxonomy" id="1184706"/>
    <lineage>
        <taxon>Bacteria</taxon>
        <taxon>Bacillati</taxon>
        <taxon>Actinomycetota</taxon>
        <taxon>Actinomycetes</taxon>
        <taxon>Micromonosporales</taxon>
        <taxon>Micromonosporaceae</taxon>
        <taxon>Micromonospora</taxon>
    </lineage>
</organism>
<reference evidence="2" key="1">
    <citation type="journal article" date="2019" name="Int. J. Syst. Evol. Microbiol.">
        <title>The Global Catalogue of Microorganisms (GCM) 10K type strain sequencing project: providing services to taxonomists for standard genome sequencing and annotation.</title>
        <authorList>
            <consortium name="The Broad Institute Genomics Platform"/>
            <consortium name="The Broad Institute Genome Sequencing Center for Infectious Disease"/>
            <person name="Wu L."/>
            <person name="Ma J."/>
        </authorList>
    </citation>
    <scope>NUCLEOTIDE SEQUENCE [LARGE SCALE GENOMIC DNA]</scope>
    <source>
        <strain evidence="2">JCM 31037</strain>
    </source>
</reference>
<keyword evidence="2" id="KW-1185">Reference proteome</keyword>
<proteinExistence type="predicted"/>
<evidence type="ECO:0000313" key="1">
    <source>
        <dbReference type="EMBL" id="MFD1325151.1"/>
    </source>
</evidence>
<comment type="caution">
    <text evidence="1">The sequence shown here is derived from an EMBL/GenBank/DDBJ whole genome shotgun (WGS) entry which is preliminary data.</text>
</comment>
<gene>
    <name evidence="1" type="ORF">ACFQ4H_29100</name>
</gene>
<dbReference type="EMBL" id="JBHTMP010000068">
    <property type="protein sequence ID" value="MFD1325151.1"/>
    <property type="molecule type" value="Genomic_DNA"/>
</dbReference>
<dbReference type="Proteomes" id="UP001597260">
    <property type="component" value="Unassembled WGS sequence"/>
</dbReference>
<name>A0ABW3YP41_9ACTN</name>
<protein>
    <submittedName>
        <fullName evidence="1">Uncharacterized protein</fullName>
    </submittedName>
</protein>